<sequence>MSTNAQEYELIWNDEFDYRGKPDKDKWTHETGFIRNLEEQYYTKRKKNAIVKDDVLKIIARKEEYRNKKYDPDIQNYRYNTEKAFYTSSSLHTHRKFDLNFGKIEVRAKLPQGKGVWPAIWMLGSNFHDIEWPYSGEIDILEFVGKDPYTIHATVHYPKGKGSTIKSEGGQLSLDPSPTEDFHVYGMNWDSEKIEFSFDDHVYYSFKIDEADTENNPFKKPFFLIINLALGGKWAGDIDDDIFPQEYLIDYVRVYKKAGL</sequence>
<feature type="domain" description="GH16" evidence="2">
    <location>
        <begin position="6"/>
        <end position="260"/>
    </location>
</feature>
<dbReference type="GO" id="GO:0004553">
    <property type="term" value="F:hydrolase activity, hydrolyzing O-glycosyl compounds"/>
    <property type="evidence" value="ECO:0007669"/>
    <property type="project" value="InterPro"/>
</dbReference>
<reference evidence="3 4" key="1">
    <citation type="submission" date="2013-04" db="EMBL/GenBank/DDBJ databases">
        <title>Zunongwangia sp. 22II14-10F7 Genome Sequencing.</title>
        <authorList>
            <person name="Lai Q."/>
            <person name="Shao Z."/>
        </authorList>
    </citation>
    <scope>NUCLEOTIDE SEQUENCE [LARGE SCALE GENOMIC DNA]</scope>
    <source>
        <strain evidence="3 4">22II14-10F7</strain>
    </source>
</reference>
<dbReference type="PANTHER" id="PTHR10963">
    <property type="entry name" value="GLYCOSYL HYDROLASE-RELATED"/>
    <property type="match status" value="1"/>
</dbReference>
<evidence type="ECO:0000313" key="3">
    <source>
        <dbReference type="EMBL" id="ORL44310.1"/>
    </source>
</evidence>
<dbReference type="EMBL" id="ARYN01000016">
    <property type="protein sequence ID" value="ORL44310.1"/>
    <property type="molecule type" value="Genomic_DNA"/>
</dbReference>
<dbReference type="InterPro" id="IPR013320">
    <property type="entry name" value="ConA-like_dom_sf"/>
</dbReference>
<dbReference type="Pfam" id="PF00722">
    <property type="entry name" value="Glyco_hydro_16"/>
    <property type="match status" value="1"/>
</dbReference>
<comment type="caution">
    <text evidence="3">The sequence shown here is derived from an EMBL/GenBank/DDBJ whole genome shotgun (WGS) entry which is preliminary data.</text>
</comment>
<dbReference type="SUPFAM" id="SSF49899">
    <property type="entry name" value="Concanavalin A-like lectins/glucanases"/>
    <property type="match status" value="1"/>
</dbReference>
<comment type="similarity">
    <text evidence="1">Belongs to the glycosyl hydrolase 16 family.</text>
</comment>
<name>A0A1Y1SZX5_9FLAO</name>
<dbReference type="AlphaFoldDB" id="A0A1Y1SZX5"/>
<dbReference type="GO" id="GO:0005975">
    <property type="term" value="P:carbohydrate metabolic process"/>
    <property type="evidence" value="ECO:0007669"/>
    <property type="project" value="InterPro"/>
</dbReference>
<organism evidence="3 4">
    <name type="scientific">Zunongwangia atlantica 22II14-10F7</name>
    <dbReference type="NCBI Taxonomy" id="1185767"/>
    <lineage>
        <taxon>Bacteria</taxon>
        <taxon>Pseudomonadati</taxon>
        <taxon>Bacteroidota</taxon>
        <taxon>Flavobacteriia</taxon>
        <taxon>Flavobacteriales</taxon>
        <taxon>Flavobacteriaceae</taxon>
        <taxon>Zunongwangia</taxon>
    </lineage>
</organism>
<gene>
    <name evidence="3" type="ORF">IIF7_16372</name>
</gene>
<keyword evidence="3" id="KW-0378">Hydrolase</keyword>
<dbReference type="InterPro" id="IPR050546">
    <property type="entry name" value="Glycosyl_Hydrlase_16"/>
</dbReference>
<proteinExistence type="inferred from homology"/>
<evidence type="ECO:0000313" key="4">
    <source>
        <dbReference type="Proteomes" id="UP000192746"/>
    </source>
</evidence>
<protein>
    <submittedName>
        <fullName evidence="3">Glycosyl hydrolase</fullName>
    </submittedName>
</protein>
<dbReference type="Gene3D" id="2.60.120.200">
    <property type="match status" value="1"/>
</dbReference>
<dbReference type="CDD" id="cd08023">
    <property type="entry name" value="GH16_laminarinase_like"/>
    <property type="match status" value="1"/>
</dbReference>
<dbReference type="PANTHER" id="PTHR10963:SF55">
    <property type="entry name" value="GLYCOSIDE HYDROLASE FAMILY 16 PROTEIN"/>
    <property type="match status" value="1"/>
</dbReference>
<dbReference type="PROSITE" id="PS51762">
    <property type="entry name" value="GH16_2"/>
    <property type="match status" value="1"/>
</dbReference>
<accession>A0A1Y1SZX5</accession>
<dbReference type="Proteomes" id="UP000192746">
    <property type="component" value="Unassembled WGS sequence"/>
</dbReference>
<dbReference type="STRING" id="1185767.IIF7_16372"/>
<evidence type="ECO:0000256" key="1">
    <source>
        <dbReference type="ARBA" id="ARBA00006865"/>
    </source>
</evidence>
<keyword evidence="4" id="KW-1185">Reference proteome</keyword>
<dbReference type="InterPro" id="IPR000757">
    <property type="entry name" value="Beta-glucanase-like"/>
</dbReference>
<evidence type="ECO:0000259" key="2">
    <source>
        <dbReference type="PROSITE" id="PS51762"/>
    </source>
</evidence>